<dbReference type="STRING" id="7739.C3Z8X6"/>
<proteinExistence type="predicted"/>
<dbReference type="PANTHER" id="PTHR39074">
    <property type="entry name" value="AGAP007547-PA"/>
    <property type="match status" value="1"/>
</dbReference>
<feature type="transmembrane region" description="Helical" evidence="1">
    <location>
        <begin position="136"/>
        <end position="154"/>
    </location>
</feature>
<evidence type="ECO:0000256" key="1">
    <source>
        <dbReference type="SAM" id="Phobius"/>
    </source>
</evidence>
<dbReference type="InParanoid" id="C3Z8X6"/>
<dbReference type="AlphaFoldDB" id="C3Z8X6"/>
<feature type="chain" id="PRO_5002936540" evidence="2">
    <location>
        <begin position="23"/>
        <end position="271"/>
    </location>
</feature>
<dbReference type="PANTHER" id="PTHR39074:SF1">
    <property type="entry name" value="AGAP007547-PA"/>
    <property type="match status" value="1"/>
</dbReference>
<evidence type="ECO:0000256" key="2">
    <source>
        <dbReference type="SAM" id="SignalP"/>
    </source>
</evidence>
<keyword evidence="1" id="KW-0472">Membrane</keyword>
<feature type="transmembrane region" description="Helical" evidence="1">
    <location>
        <begin position="163"/>
        <end position="181"/>
    </location>
</feature>
<name>C3Z8X6_BRAFL</name>
<protein>
    <submittedName>
        <fullName evidence="3">Uncharacterized protein</fullName>
    </submittedName>
</protein>
<keyword evidence="1" id="KW-0812">Transmembrane</keyword>
<feature type="transmembrane region" description="Helical" evidence="1">
    <location>
        <begin position="205"/>
        <end position="227"/>
    </location>
</feature>
<feature type="signal peptide" evidence="2">
    <location>
        <begin position="1"/>
        <end position="22"/>
    </location>
</feature>
<keyword evidence="2" id="KW-0732">Signal</keyword>
<keyword evidence="1" id="KW-1133">Transmembrane helix</keyword>
<feature type="transmembrane region" description="Helical" evidence="1">
    <location>
        <begin position="106"/>
        <end position="124"/>
    </location>
</feature>
<feature type="transmembrane region" description="Helical" evidence="1">
    <location>
        <begin position="247"/>
        <end position="265"/>
    </location>
</feature>
<reference evidence="3" key="1">
    <citation type="journal article" date="2008" name="Nature">
        <title>The amphioxus genome and the evolution of the chordate karyotype.</title>
        <authorList>
            <consortium name="US DOE Joint Genome Institute (JGI-PGF)"/>
            <person name="Putnam N.H."/>
            <person name="Butts T."/>
            <person name="Ferrier D.E.K."/>
            <person name="Furlong R.F."/>
            <person name="Hellsten U."/>
            <person name="Kawashima T."/>
            <person name="Robinson-Rechavi M."/>
            <person name="Shoguchi E."/>
            <person name="Terry A."/>
            <person name="Yu J.-K."/>
            <person name="Benito-Gutierrez E.L."/>
            <person name="Dubchak I."/>
            <person name="Garcia-Fernandez J."/>
            <person name="Gibson-Brown J.J."/>
            <person name="Grigoriev I.V."/>
            <person name="Horton A.C."/>
            <person name="de Jong P.J."/>
            <person name="Jurka J."/>
            <person name="Kapitonov V.V."/>
            <person name="Kohara Y."/>
            <person name="Kuroki Y."/>
            <person name="Lindquist E."/>
            <person name="Lucas S."/>
            <person name="Osoegawa K."/>
            <person name="Pennacchio L.A."/>
            <person name="Salamov A.A."/>
            <person name="Satou Y."/>
            <person name="Sauka-Spengler T."/>
            <person name="Schmutz J."/>
            <person name="Shin-I T."/>
            <person name="Toyoda A."/>
            <person name="Bronner-Fraser M."/>
            <person name="Fujiyama A."/>
            <person name="Holland L.Z."/>
            <person name="Holland P.W.H."/>
            <person name="Satoh N."/>
            <person name="Rokhsar D.S."/>
        </authorList>
    </citation>
    <scope>NUCLEOTIDE SEQUENCE [LARGE SCALE GENOMIC DNA]</scope>
    <source>
        <strain evidence="3">S238N-H82</strain>
        <tissue evidence="3">Testes</tissue>
    </source>
</reference>
<feature type="transmembrane region" description="Helical" evidence="1">
    <location>
        <begin position="75"/>
        <end position="94"/>
    </location>
</feature>
<accession>C3Z8X6</accession>
<organism>
    <name type="scientific">Branchiostoma floridae</name>
    <name type="common">Florida lancelet</name>
    <name type="synonym">Amphioxus</name>
    <dbReference type="NCBI Taxonomy" id="7739"/>
    <lineage>
        <taxon>Eukaryota</taxon>
        <taxon>Metazoa</taxon>
        <taxon>Chordata</taxon>
        <taxon>Cephalochordata</taxon>
        <taxon>Leptocardii</taxon>
        <taxon>Amphioxiformes</taxon>
        <taxon>Branchiostomatidae</taxon>
        <taxon>Branchiostoma</taxon>
    </lineage>
</organism>
<gene>
    <name evidence="3" type="ORF">BRAFLDRAFT_99287</name>
</gene>
<dbReference type="eggNOG" id="ENOG502QXAP">
    <property type="taxonomic scope" value="Eukaryota"/>
</dbReference>
<sequence length="271" mass="31560">MFTCISFLLSVFFLVLLPYAQFGVLFELVWPKKPVVDRLSCTCDCWDASFDNSYQTGVGSYRHMYFNVTPQTLKMWTLTVVAVLLTYECVAYVVRVALRRKIRSSMLILLLTTVHSHYYSWWVFVEFYNDDLYLHWWKQLVFTLTEMVSTVVIVSQLDKAVPLFPRALVAIASIAIFHIVATGKDQFVESVLRSKGKFHQQYRDAAFMTSDVVLLNISSMEMMRTLFCRGDSTVNRRRNYRTFKRDVFLSAIVIAVLLVVFFIVFDESDLK</sequence>
<dbReference type="EMBL" id="GG666597">
    <property type="protein sequence ID" value="EEN51008.1"/>
    <property type="molecule type" value="Genomic_DNA"/>
</dbReference>
<evidence type="ECO:0000313" key="3">
    <source>
        <dbReference type="EMBL" id="EEN51008.1"/>
    </source>
</evidence>